<organism evidence="2 3">
    <name type="scientific">Paractinoplanes atraurantiacus</name>
    <dbReference type="NCBI Taxonomy" id="1036182"/>
    <lineage>
        <taxon>Bacteria</taxon>
        <taxon>Bacillati</taxon>
        <taxon>Actinomycetota</taxon>
        <taxon>Actinomycetes</taxon>
        <taxon>Micromonosporales</taxon>
        <taxon>Micromonosporaceae</taxon>
        <taxon>Paractinoplanes</taxon>
    </lineage>
</organism>
<dbReference type="InterPro" id="IPR013216">
    <property type="entry name" value="Methyltransf_11"/>
</dbReference>
<dbReference type="GO" id="GO:0032259">
    <property type="term" value="P:methylation"/>
    <property type="evidence" value="ECO:0007669"/>
    <property type="project" value="UniProtKB-KW"/>
</dbReference>
<feature type="domain" description="Methyltransferase type 11" evidence="1">
    <location>
        <begin position="43"/>
        <end position="132"/>
    </location>
</feature>
<proteinExistence type="predicted"/>
<protein>
    <submittedName>
        <fullName evidence="2">Ubiquinone/menaquinone biosynthesis C-methylase UbiE</fullName>
    </submittedName>
</protein>
<dbReference type="RefSeq" id="WP_097327471.1">
    <property type="nucleotide sequence ID" value="NZ_OBDY01000029.1"/>
</dbReference>
<dbReference type="PANTHER" id="PTHR43591">
    <property type="entry name" value="METHYLTRANSFERASE"/>
    <property type="match status" value="1"/>
</dbReference>
<dbReference type="SUPFAM" id="SSF53335">
    <property type="entry name" value="S-adenosyl-L-methionine-dependent methyltransferases"/>
    <property type="match status" value="1"/>
</dbReference>
<reference evidence="2 3" key="1">
    <citation type="submission" date="2017-09" db="EMBL/GenBank/DDBJ databases">
        <authorList>
            <person name="Ehlers B."/>
            <person name="Leendertz F.H."/>
        </authorList>
    </citation>
    <scope>NUCLEOTIDE SEQUENCE [LARGE SCALE GENOMIC DNA]</scope>
    <source>
        <strain evidence="2 3">CGMCC 4.6857</strain>
    </source>
</reference>
<dbReference type="Gene3D" id="3.40.50.150">
    <property type="entry name" value="Vaccinia Virus protein VP39"/>
    <property type="match status" value="1"/>
</dbReference>
<name>A0A285K0L7_9ACTN</name>
<sequence>MTQSVIDLFDRVADRYDEVLPFFSELGRLVAERLPGENGGRLLDIGAGRGAIALPARDRGFAVTATDAAPRMATLLAAEGVDVAVVDAEHLPFPDATFDVVTAGLVMHLLDNPDSAVREVRRVLKPGGLFAFTTPGRVPDGFEFADGANALFAEFSRHLPPGGSMGAPFDEFESLAAAGFAGIEEADLRVEIPVDGAETLWEWFRTHGTRKFLDDLGDEHRAQFRARLLADLEARDRVVLRRYAWLYTARA</sequence>
<keyword evidence="3" id="KW-1185">Reference proteome</keyword>
<dbReference type="Pfam" id="PF08241">
    <property type="entry name" value="Methyltransf_11"/>
    <property type="match status" value="1"/>
</dbReference>
<dbReference type="CDD" id="cd02440">
    <property type="entry name" value="AdoMet_MTases"/>
    <property type="match status" value="1"/>
</dbReference>
<dbReference type="Proteomes" id="UP000219612">
    <property type="component" value="Unassembled WGS sequence"/>
</dbReference>
<dbReference type="InterPro" id="IPR029063">
    <property type="entry name" value="SAM-dependent_MTases_sf"/>
</dbReference>
<evidence type="ECO:0000313" key="2">
    <source>
        <dbReference type="EMBL" id="SNY66115.1"/>
    </source>
</evidence>
<evidence type="ECO:0000259" key="1">
    <source>
        <dbReference type="Pfam" id="PF08241"/>
    </source>
</evidence>
<dbReference type="PANTHER" id="PTHR43591:SF24">
    <property type="entry name" value="2-METHOXY-6-POLYPRENYL-1,4-BENZOQUINOL METHYLASE, MITOCHONDRIAL"/>
    <property type="match status" value="1"/>
</dbReference>
<dbReference type="AlphaFoldDB" id="A0A285K0L7"/>
<dbReference type="EMBL" id="OBDY01000029">
    <property type="protein sequence ID" value="SNY66115.1"/>
    <property type="molecule type" value="Genomic_DNA"/>
</dbReference>
<keyword evidence="2" id="KW-0808">Transferase</keyword>
<keyword evidence="2" id="KW-0489">Methyltransferase</keyword>
<evidence type="ECO:0000313" key="3">
    <source>
        <dbReference type="Proteomes" id="UP000219612"/>
    </source>
</evidence>
<gene>
    <name evidence="2" type="ORF">SAMN05421748_12986</name>
</gene>
<accession>A0A285K0L7</accession>
<keyword evidence="2" id="KW-0830">Ubiquinone</keyword>
<dbReference type="GO" id="GO:0008757">
    <property type="term" value="F:S-adenosylmethionine-dependent methyltransferase activity"/>
    <property type="evidence" value="ECO:0007669"/>
    <property type="project" value="InterPro"/>
</dbReference>